<dbReference type="PANTHER" id="PTHR10634:SF22">
    <property type="entry name" value="ZINC FINGER A20 AND AN1 DOMAIN-CONTAINING STRESS-ASSOCIATED PROTEIN 5"/>
    <property type="match status" value="1"/>
</dbReference>
<dbReference type="GO" id="GO:0016567">
    <property type="term" value="P:protein ubiquitination"/>
    <property type="evidence" value="ECO:0007669"/>
    <property type="project" value="TreeGrafter"/>
</dbReference>
<dbReference type="InterPro" id="IPR000058">
    <property type="entry name" value="Znf_AN1"/>
</dbReference>
<dbReference type="PANTHER" id="PTHR10634">
    <property type="entry name" value="AN1-TYPE ZINC FINGER PROTEIN"/>
    <property type="match status" value="1"/>
</dbReference>
<evidence type="ECO:0000256" key="1">
    <source>
        <dbReference type="ARBA" id="ARBA00003732"/>
    </source>
</evidence>
<reference evidence="7 8" key="1">
    <citation type="submission" date="2019-12" db="EMBL/GenBank/DDBJ databases">
        <authorList>
            <person name="Alioto T."/>
            <person name="Alioto T."/>
            <person name="Gomez Garrido J."/>
        </authorList>
    </citation>
    <scope>NUCLEOTIDE SEQUENCE [LARGE SCALE GENOMIC DNA]</scope>
</reference>
<proteinExistence type="predicted"/>
<evidence type="ECO:0000256" key="5">
    <source>
        <dbReference type="PROSITE-ProRule" id="PRU00449"/>
    </source>
</evidence>
<keyword evidence="2" id="KW-0479">Metal-binding</keyword>
<dbReference type="InterPro" id="IPR050652">
    <property type="entry name" value="AN1_A20_ZnFinger"/>
</dbReference>
<comment type="function">
    <text evidence="1">May be involved in environmental stress response.</text>
</comment>
<dbReference type="Pfam" id="PF01428">
    <property type="entry name" value="zf-AN1"/>
    <property type="match status" value="1"/>
</dbReference>
<dbReference type="GO" id="GO:0004842">
    <property type="term" value="F:ubiquitin-protein transferase activity"/>
    <property type="evidence" value="ECO:0007669"/>
    <property type="project" value="TreeGrafter"/>
</dbReference>
<dbReference type="Gramene" id="OE9A084061T1">
    <property type="protein sequence ID" value="OE9A084061C1"/>
    <property type="gene ID" value="OE9A084061"/>
</dbReference>
<dbReference type="InterPro" id="IPR035896">
    <property type="entry name" value="AN1-like_Znf"/>
</dbReference>
<dbReference type="OrthoDB" id="428577at2759"/>
<dbReference type="SMART" id="SM00154">
    <property type="entry name" value="ZnF_AN1"/>
    <property type="match status" value="1"/>
</dbReference>
<evidence type="ECO:0000256" key="3">
    <source>
        <dbReference type="ARBA" id="ARBA00022771"/>
    </source>
</evidence>
<dbReference type="SUPFAM" id="SSF118310">
    <property type="entry name" value="AN1-like Zinc finger"/>
    <property type="match status" value="1"/>
</dbReference>
<accession>A0A8S0V6T8</accession>
<dbReference type="EMBL" id="CACTIH010009290">
    <property type="protein sequence ID" value="CAA3029123.1"/>
    <property type="molecule type" value="Genomic_DNA"/>
</dbReference>
<feature type="domain" description="AN1-type" evidence="6">
    <location>
        <begin position="44"/>
        <end position="90"/>
    </location>
</feature>
<dbReference type="GO" id="GO:0008270">
    <property type="term" value="F:zinc ion binding"/>
    <property type="evidence" value="ECO:0007669"/>
    <property type="project" value="UniProtKB-KW"/>
</dbReference>
<protein>
    <submittedName>
        <fullName evidence="7">Zinc finger A20 and AN1 domain-containing stress-associated 5-like</fullName>
    </submittedName>
</protein>
<comment type="caution">
    <text evidence="7">The sequence shown here is derived from an EMBL/GenBank/DDBJ whole genome shotgun (WGS) entry which is preliminary data.</text>
</comment>
<evidence type="ECO:0000313" key="7">
    <source>
        <dbReference type="EMBL" id="CAA3029123.1"/>
    </source>
</evidence>
<name>A0A8S0V6T8_OLEEU</name>
<evidence type="ECO:0000256" key="4">
    <source>
        <dbReference type="ARBA" id="ARBA00022833"/>
    </source>
</evidence>
<organism evidence="7 8">
    <name type="scientific">Olea europaea subsp. europaea</name>
    <dbReference type="NCBI Taxonomy" id="158383"/>
    <lineage>
        <taxon>Eukaryota</taxon>
        <taxon>Viridiplantae</taxon>
        <taxon>Streptophyta</taxon>
        <taxon>Embryophyta</taxon>
        <taxon>Tracheophyta</taxon>
        <taxon>Spermatophyta</taxon>
        <taxon>Magnoliopsida</taxon>
        <taxon>eudicotyledons</taxon>
        <taxon>Gunneridae</taxon>
        <taxon>Pentapetalae</taxon>
        <taxon>asterids</taxon>
        <taxon>lamiids</taxon>
        <taxon>Lamiales</taxon>
        <taxon>Oleaceae</taxon>
        <taxon>Oleeae</taxon>
        <taxon>Olea</taxon>
    </lineage>
</organism>
<dbReference type="PROSITE" id="PS51039">
    <property type="entry name" value="ZF_AN1"/>
    <property type="match status" value="1"/>
</dbReference>
<feature type="non-terminal residue" evidence="7">
    <location>
        <position position="1"/>
    </location>
</feature>
<sequence>AIAVGSASTVVMTVARSKKSFGSSGDIKGLKKEDLDSTEVVLVKREVNRRFGCRQKVGLIEFRCRCGELFYADHRHSYQHDCSYDYKATGREAISRENSMVKAAKIVKI</sequence>
<dbReference type="AlphaFoldDB" id="A0A8S0V6T8"/>
<dbReference type="Proteomes" id="UP000594638">
    <property type="component" value="Unassembled WGS sequence"/>
</dbReference>
<dbReference type="Gene3D" id="4.10.1110.10">
    <property type="entry name" value="AN1-like Zinc finger"/>
    <property type="match status" value="1"/>
</dbReference>
<evidence type="ECO:0000256" key="2">
    <source>
        <dbReference type="ARBA" id="ARBA00022723"/>
    </source>
</evidence>
<gene>
    <name evidence="7" type="ORF">OLEA9_A084061</name>
</gene>
<keyword evidence="3 5" id="KW-0863">Zinc-finger</keyword>
<evidence type="ECO:0000313" key="8">
    <source>
        <dbReference type="Proteomes" id="UP000594638"/>
    </source>
</evidence>
<evidence type="ECO:0000259" key="6">
    <source>
        <dbReference type="PROSITE" id="PS51039"/>
    </source>
</evidence>
<keyword evidence="8" id="KW-1185">Reference proteome</keyword>
<keyword evidence="4" id="KW-0862">Zinc</keyword>